<evidence type="ECO:0000313" key="8">
    <source>
        <dbReference type="Proteomes" id="UP000324907"/>
    </source>
</evidence>
<dbReference type="EMBL" id="HBET01000199">
    <property type="protein sequence ID" value="CAD8555828.1"/>
    <property type="molecule type" value="Transcribed_RNA"/>
</dbReference>
<protein>
    <submittedName>
        <fullName evidence="2">Uncharacterized protein</fullName>
    </submittedName>
</protein>
<dbReference type="Proteomes" id="UP000324907">
    <property type="component" value="Unassembled WGS sequence"/>
</dbReference>
<reference evidence="6 7" key="1">
    <citation type="submission" date="2019-07" db="EMBL/GenBank/DDBJ databases">
        <title>Genomes of Cafeteria roenbergensis.</title>
        <authorList>
            <person name="Fischer M.G."/>
            <person name="Hackl T."/>
            <person name="Roman M."/>
        </authorList>
    </citation>
    <scope>NUCLEOTIDE SEQUENCE [LARGE SCALE GENOMIC DNA]</scope>
    <source>
        <strain evidence="2 7">BVI</strain>
        <strain evidence="3 9">Cflag</strain>
        <strain evidence="5 6">E4-10P</strain>
        <strain evidence="4 8">RCC970-E3</strain>
    </source>
</reference>
<dbReference type="Proteomes" id="UP000325113">
    <property type="component" value="Unassembled WGS sequence"/>
</dbReference>
<accession>A0A5A8CNG8</accession>
<dbReference type="Proteomes" id="UP000323011">
    <property type="component" value="Unassembled WGS sequence"/>
</dbReference>
<dbReference type="AlphaFoldDB" id="A0A5A8CNG8"/>
<dbReference type="EMBL" id="VLTL01000063">
    <property type="protein sequence ID" value="KAA0163717.1"/>
    <property type="molecule type" value="Genomic_DNA"/>
</dbReference>
<dbReference type="EMBL" id="VLTO01000046">
    <property type="protein sequence ID" value="KAA0172605.1"/>
    <property type="molecule type" value="Genomic_DNA"/>
</dbReference>
<evidence type="ECO:0000313" key="3">
    <source>
        <dbReference type="EMBL" id="KAA0158784.1"/>
    </source>
</evidence>
<evidence type="ECO:0000313" key="9">
    <source>
        <dbReference type="Proteomes" id="UP000325113"/>
    </source>
</evidence>
<evidence type="ECO:0000313" key="7">
    <source>
        <dbReference type="Proteomes" id="UP000323011"/>
    </source>
</evidence>
<dbReference type="OrthoDB" id="301837at2759"/>
<reference evidence="1" key="2">
    <citation type="submission" date="2021-01" db="EMBL/GenBank/DDBJ databases">
        <authorList>
            <person name="Corre E."/>
            <person name="Pelletier E."/>
            <person name="Niang G."/>
            <person name="Scheremetjew M."/>
            <person name="Finn R."/>
            <person name="Kale V."/>
            <person name="Holt S."/>
            <person name="Cochrane G."/>
            <person name="Meng A."/>
            <person name="Brown T."/>
            <person name="Cohen L."/>
        </authorList>
    </citation>
    <scope>NUCLEOTIDE SEQUENCE</scope>
    <source>
        <strain evidence="1">E4-10</strain>
    </source>
</reference>
<evidence type="ECO:0000313" key="6">
    <source>
        <dbReference type="Proteomes" id="UP000322899"/>
    </source>
</evidence>
<gene>
    <name evidence="1" type="ORF">CROE0942_LOCUS160</name>
    <name evidence="5" type="ORF">FNF27_05958</name>
    <name evidence="4" type="ORF">FNF28_04108</name>
    <name evidence="2" type="ORF">FNF29_02177</name>
    <name evidence="3" type="ORF">FNF31_05196</name>
</gene>
<evidence type="ECO:0000313" key="5">
    <source>
        <dbReference type="EMBL" id="KAA0172605.1"/>
    </source>
</evidence>
<keyword evidence="7" id="KW-1185">Reference proteome</keyword>
<proteinExistence type="predicted"/>
<organism evidence="2 7">
    <name type="scientific">Cafeteria roenbergensis</name>
    <name type="common">Marine flagellate</name>
    <dbReference type="NCBI Taxonomy" id="33653"/>
    <lineage>
        <taxon>Eukaryota</taxon>
        <taxon>Sar</taxon>
        <taxon>Stramenopiles</taxon>
        <taxon>Bigyra</taxon>
        <taxon>Opalozoa</taxon>
        <taxon>Bicosoecida</taxon>
        <taxon>Cafeteriaceae</taxon>
        <taxon>Cafeteria</taxon>
    </lineage>
</organism>
<sequence>MALARSARVASRAAIATRALVGAAPVRGMVTMSDRERAMEAAYFNKEEEQLLRKLLKKVKSQADKADVQAPTHQENERTKLMAIVSKYDMSAADIDALIKWRHADDH</sequence>
<evidence type="ECO:0000313" key="1">
    <source>
        <dbReference type="EMBL" id="CAD8555828.1"/>
    </source>
</evidence>
<dbReference type="Proteomes" id="UP000322899">
    <property type="component" value="Unassembled WGS sequence"/>
</dbReference>
<dbReference type="EMBL" id="VLTM01000062">
    <property type="protein sequence ID" value="KAA0158784.1"/>
    <property type="molecule type" value="Genomic_DNA"/>
</dbReference>
<evidence type="ECO:0000313" key="4">
    <source>
        <dbReference type="EMBL" id="KAA0163717.1"/>
    </source>
</evidence>
<name>A0A5A8CNG8_CAFRO</name>
<dbReference type="EMBL" id="VLTN01000010">
    <property type="protein sequence ID" value="KAA0154646.1"/>
    <property type="molecule type" value="Genomic_DNA"/>
</dbReference>
<dbReference type="OMA" id="KEGYKHH"/>
<evidence type="ECO:0000313" key="2">
    <source>
        <dbReference type="EMBL" id="KAA0154646.1"/>
    </source>
</evidence>